<dbReference type="InterPro" id="IPR015943">
    <property type="entry name" value="WD40/YVTN_repeat-like_dom_sf"/>
</dbReference>
<dbReference type="InterPro" id="IPR011044">
    <property type="entry name" value="Quino_amine_DH_bsu"/>
</dbReference>
<dbReference type="Proteomes" id="UP000663865">
    <property type="component" value="Unassembled WGS sequence"/>
</dbReference>
<name>A0A821UFL5_9BILA</name>
<dbReference type="Gene3D" id="2.130.10.10">
    <property type="entry name" value="YVTN repeat-like/Quinoprotein amine dehydrogenase"/>
    <property type="match status" value="1"/>
</dbReference>
<protein>
    <submittedName>
        <fullName evidence="2">Uncharacterized protein</fullName>
    </submittedName>
</protein>
<dbReference type="AlphaFoldDB" id="A0A821UFL5"/>
<dbReference type="EMBL" id="CAJOBS010004857">
    <property type="protein sequence ID" value="CAF4889318.1"/>
    <property type="molecule type" value="Genomic_DNA"/>
</dbReference>
<dbReference type="SUPFAM" id="SSF50969">
    <property type="entry name" value="YVTN repeat-like/Quinoprotein amine dehydrogenase"/>
    <property type="match status" value="1"/>
</dbReference>
<dbReference type="EMBL" id="CAJNYV010004291">
    <property type="protein sequence ID" value="CAF3663872.1"/>
    <property type="molecule type" value="Genomic_DNA"/>
</dbReference>
<dbReference type="Proteomes" id="UP000663838">
    <property type="component" value="Unassembled WGS sequence"/>
</dbReference>
<sequence>MIANNEVLHVNPENGKVSTRIELDFEATDFSQSPCFRFLAVAGDGAVLMNTISGRPIAKMERCHAVAYLDDGLIATGGDKILIYDVRKMSPLYTFEALNPIRSISLTKKHTVFASSHNCVTVFDSTFSQRQDISVFGQIAGVAVGDRMHVFIDDKYACVAEYEWDT</sequence>
<accession>A0A821UFL5</accession>
<evidence type="ECO:0000313" key="3">
    <source>
        <dbReference type="Proteomes" id="UP000663838"/>
    </source>
</evidence>
<proteinExistence type="predicted"/>
<evidence type="ECO:0000313" key="1">
    <source>
        <dbReference type="EMBL" id="CAF3663872.1"/>
    </source>
</evidence>
<organism evidence="2 3">
    <name type="scientific">Rotaria socialis</name>
    <dbReference type="NCBI Taxonomy" id="392032"/>
    <lineage>
        <taxon>Eukaryota</taxon>
        <taxon>Metazoa</taxon>
        <taxon>Spiralia</taxon>
        <taxon>Gnathifera</taxon>
        <taxon>Rotifera</taxon>
        <taxon>Eurotatoria</taxon>
        <taxon>Bdelloidea</taxon>
        <taxon>Philodinida</taxon>
        <taxon>Philodinidae</taxon>
        <taxon>Rotaria</taxon>
    </lineage>
</organism>
<comment type="caution">
    <text evidence="2">The sequence shown here is derived from an EMBL/GenBank/DDBJ whole genome shotgun (WGS) entry which is preliminary data.</text>
</comment>
<reference evidence="2" key="1">
    <citation type="submission" date="2021-02" db="EMBL/GenBank/DDBJ databases">
        <authorList>
            <person name="Nowell W R."/>
        </authorList>
    </citation>
    <scope>NUCLEOTIDE SEQUENCE</scope>
</reference>
<evidence type="ECO:0000313" key="2">
    <source>
        <dbReference type="EMBL" id="CAF4889318.1"/>
    </source>
</evidence>
<gene>
    <name evidence="1" type="ORF">KIK155_LOCUS24217</name>
    <name evidence="2" type="ORF">TOA249_LOCUS29874</name>
</gene>